<reference evidence="5 6" key="1">
    <citation type="submission" date="2017-02" db="EMBL/GenBank/DDBJ databases">
        <authorList>
            <person name="Peterson S.W."/>
        </authorList>
    </citation>
    <scope>NUCLEOTIDE SEQUENCE [LARGE SCALE GENOMIC DNA]</scope>
    <source>
        <strain evidence="5 6">LSP_Lj1</strain>
    </source>
</reference>
<feature type="domain" description="HTH luxR-type" evidence="3">
    <location>
        <begin position="145"/>
        <end position="210"/>
    </location>
</feature>
<dbReference type="InterPro" id="IPR039420">
    <property type="entry name" value="WalR-like"/>
</dbReference>
<evidence type="ECO:0000256" key="1">
    <source>
        <dbReference type="ARBA" id="ARBA00023125"/>
    </source>
</evidence>
<evidence type="ECO:0000259" key="4">
    <source>
        <dbReference type="PROSITE" id="PS50110"/>
    </source>
</evidence>
<feature type="domain" description="Response regulatory" evidence="4">
    <location>
        <begin position="8"/>
        <end position="119"/>
    </location>
</feature>
<organism evidence="5 6">
    <name type="scientific">Luteococcus japonicus LSP_Lj1</name>
    <dbReference type="NCBI Taxonomy" id="1255658"/>
    <lineage>
        <taxon>Bacteria</taxon>
        <taxon>Bacillati</taxon>
        <taxon>Actinomycetota</taxon>
        <taxon>Actinomycetes</taxon>
        <taxon>Propionibacteriales</taxon>
        <taxon>Propionibacteriaceae</taxon>
        <taxon>Luteococcus</taxon>
    </lineage>
</organism>
<dbReference type="InterPro" id="IPR001789">
    <property type="entry name" value="Sig_transdc_resp-reg_receiver"/>
</dbReference>
<feature type="modified residue" description="4-aspartylphosphate" evidence="2">
    <location>
        <position position="54"/>
    </location>
</feature>
<protein>
    <submittedName>
        <fullName evidence="5">Putative two-component system response regulator</fullName>
    </submittedName>
</protein>
<dbReference type="PRINTS" id="PR00038">
    <property type="entry name" value="HTHLUXR"/>
</dbReference>
<dbReference type="RefSeq" id="WP_256763883.1">
    <property type="nucleotide sequence ID" value="NZ_FUKQ01000047.1"/>
</dbReference>
<dbReference type="CDD" id="cd06170">
    <property type="entry name" value="LuxR_C_like"/>
    <property type="match status" value="1"/>
</dbReference>
<proteinExistence type="predicted"/>
<keyword evidence="6" id="KW-1185">Reference proteome</keyword>
<dbReference type="PANTHER" id="PTHR43214">
    <property type="entry name" value="TWO-COMPONENT RESPONSE REGULATOR"/>
    <property type="match status" value="1"/>
</dbReference>
<dbReference type="Pfam" id="PF00196">
    <property type="entry name" value="GerE"/>
    <property type="match status" value="1"/>
</dbReference>
<dbReference type="SMART" id="SM00421">
    <property type="entry name" value="HTH_LUXR"/>
    <property type="match status" value="1"/>
</dbReference>
<dbReference type="Gene3D" id="3.40.50.2300">
    <property type="match status" value="1"/>
</dbReference>
<keyword evidence="1" id="KW-0238">DNA-binding</keyword>
<dbReference type="InterPro" id="IPR000792">
    <property type="entry name" value="Tscrpt_reg_LuxR_C"/>
</dbReference>
<dbReference type="Proteomes" id="UP000188342">
    <property type="component" value="Unassembled WGS sequence"/>
</dbReference>
<dbReference type="GO" id="GO:0006355">
    <property type="term" value="P:regulation of DNA-templated transcription"/>
    <property type="evidence" value="ECO:0007669"/>
    <property type="project" value="InterPro"/>
</dbReference>
<dbReference type="InterPro" id="IPR011006">
    <property type="entry name" value="CheY-like_superfamily"/>
</dbReference>
<dbReference type="SUPFAM" id="SSF46894">
    <property type="entry name" value="C-terminal effector domain of the bipartite response regulators"/>
    <property type="match status" value="1"/>
</dbReference>
<dbReference type="AlphaFoldDB" id="A0A1R4KAS4"/>
<evidence type="ECO:0000313" key="5">
    <source>
        <dbReference type="EMBL" id="SJN41511.1"/>
    </source>
</evidence>
<keyword evidence="2" id="KW-0597">Phosphoprotein</keyword>
<dbReference type="PROSITE" id="PS00622">
    <property type="entry name" value="HTH_LUXR_1"/>
    <property type="match status" value="1"/>
</dbReference>
<dbReference type="GO" id="GO:0003677">
    <property type="term" value="F:DNA binding"/>
    <property type="evidence" value="ECO:0007669"/>
    <property type="project" value="UniProtKB-KW"/>
</dbReference>
<dbReference type="STRING" id="1255658.FM114_12815"/>
<dbReference type="PANTHER" id="PTHR43214:SF38">
    <property type="entry name" value="NITRATE_NITRITE RESPONSE REGULATOR PROTEIN NARL"/>
    <property type="match status" value="1"/>
</dbReference>
<sequence length="230" mass="24881">MNSSSPLRIALINDYEIVLAGIREMLAPFSDEVEVVEVDATADVASEVDIALYDTYGQNETALTAICQPLNAERVNKVVLFTWNHNQTLVDAAIEAGVDGLLSKKMGAQELVASLKRIADGETVITAHTSTPQDVTALAPRGNQWPGREAGLTMRESEMISLITQGLSNAEIAEHTNLSPNSVKSYIRAAYRKIGVARRSQAVVWGIAHAMVPDRSRQIVATPRSSTPVE</sequence>
<name>A0A1R4KAS4_9ACTN</name>
<dbReference type="EMBL" id="FUKQ01000047">
    <property type="protein sequence ID" value="SJN41511.1"/>
    <property type="molecule type" value="Genomic_DNA"/>
</dbReference>
<dbReference type="InterPro" id="IPR016032">
    <property type="entry name" value="Sig_transdc_resp-reg_C-effctor"/>
</dbReference>
<accession>A0A1R4KAS4</accession>
<dbReference type="PROSITE" id="PS50110">
    <property type="entry name" value="RESPONSE_REGULATORY"/>
    <property type="match status" value="1"/>
</dbReference>
<dbReference type="GO" id="GO:0000160">
    <property type="term" value="P:phosphorelay signal transduction system"/>
    <property type="evidence" value="ECO:0007669"/>
    <property type="project" value="InterPro"/>
</dbReference>
<dbReference type="PROSITE" id="PS50043">
    <property type="entry name" value="HTH_LUXR_2"/>
    <property type="match status" value="1"/>
</dbReference>
<evidence type="ECO:0000259" key="3">
    <source>
        <dbReference type="PROSITE" id="PS50043"/>
    </source>
</evidence>
<dbReference type="SUPFAM" id="SSF52172">
    <property type="entry name" value="CheY-like"/>
    <property type="match status" value="1"/>
</dbReference>
<evidence type="ECO:0000313" key="6">
    <source>
        <dbReference type="Proteomes" id="UP000188342"/>
    </source>
</evidence>
<evidence type="ECO:0000256" key="2">
    <source>
        <dbReference type="PROSITE-ProRule" id="PRU00169"/>
    </source>
</evidence>
<gene>
    <name evidence="5" type="ORF">FM114_12815</name>
</gene>